<protein>
    <submittedName>
        <fullName evidence="1">Uncharacterized protein</fullName>
    </submittedName>
</protein>
<dbReference type="RefSeq" id="WP_042868594.1">
    <property type="nucleotide sequence ID" value="NZ_CM001975.1"/>
</dbReference>
<dbReference type="STRING" id="568768.GCA_000406125_00647"/>
<dbReference type="AlphaFoldDB" id="A0A5B8ICS5"/>
<organism evidence="1 2">
    <name type="scientific">Dickeya poaceiphila</name>
    <dbReference type="NCBI Taxonomy" id="568768"/>
    <lineage>
        <taxon>Bacteria</taxon>
        <taxon>Pseudomonadati</taxon>
        <taxon>Pseudomonadota</taxon>
        <taxon>Gammaproteobacteria</taxon>
        <taxon>Enterobacterales</taxon>
        <taxon>Pectobacteriaceae</taxon>
        <taxon>Dickeya</taxon>
    </lineage>
</organism>
<evidence type="ECO:0000313" key="2">
    <source>
        <dbReference type="Proteomes" id="UP000320591"/>
    </source>
</evidence>
<reference evidence="1 2" key="1">
    <citation type="journal article" date="2019" name="Environ. Microbiol.">
        <title>The phytopathogenic nature of Dickeya aquatica 174/2 and the dynamic early evolution of Dickeya pathogenicity.</title>
        <authorList>
            <person name="Duprey A."/>
            <person name="Taib N."/>
            <person name="Leonard S."/>
            <person name="Garin T."/>
            <person name="Flandrois J.P."/>
            <person name="Nasser W."/>
            <person name="Brochier-Armanet C."/>
            <person name="Reverchon S."/>
        </authorList>
    </citation>
    <scope>NUCLEOTIDE SEQUENCE [LARGE SCALE GENOMIC DNA]</scope>
    <source>
        <strain evidence="1 2">NCPPB 569</strain>
    </source>
</reference>
<dbReference type="EMBL" id="CP042220">
    <property type="protein sequence ID" value="QDX31298.1"/>
    <property type="molecule type" value="Genomic_DNA"/>
</dbReference>
<dbReference type="Proteomes" id="UP000320591">
    <property type="component" value="Chromosome"/>
</dbReference>
<proteinExistence type="predicted"/>
<dbReference type="OrthoDB" id="6631807at2"/>
<evidence type="ECO:0000313" key="1">
    <source>
        <dbReference type="EMBL" id="QDX31298.1"/>
    </source>
</evidence>
<gene>
    <name evidence="1" type="ORF">Dpoa569_0003304</name>
</gene>
<accession>A0A5B8ICS5</accession>
<dbReference type="KEGG" id="dic:Dpoa569_0003304"/>
<name>A0A5B8ICS5_9GAMM</name>
<sequence>MSGLGQRKEEHWSAKQFDNYGFRRSDLKDIADKLGVNLDIPLDEITASGGDRKQETFSEEDISVLRSEIANLKDRIKKLMQERPSNLGEYRKDDPLLLAIQIRNNEWAKYDPDNDRATRGNQASIIQYLENKGFSNAQAKSIEMVACPIKRG</sequence>
<keyword evidence="2" id="KW-1185">Reference proteome</keyword>